<dbReference type="Gene3D" id="3.90.660.10">
    <property type="match status" value="1"/>
</dbReference>
<dbReference type="Gene3D" id="1.10.405.20">
    <property type="match status" value="1"/>
</dbReference>
<evidence type="ECO:0000313" key="3">
    <source>
        <dbReference type="Proteomes" id="UP001501706"/>
    </source>
</evidence>
<sequence length="449" mass="47404">MIGAGWAGLAAAHVLAGRGYAVTVYEAAREVGGRARTVVARPGGPAFSAPLDNGQHLLLGAYTETLALMRELGQDPDALLLRAPLRLASADGRFALRAPRLPSPLHGVAALLGARGLSAGARWAALRFVLGLRAQGWLAAGRDPMPGQAGGSPTVARLLATWNQPREAVARLWRPLCLAALNTPPEQACARLFAAVLRDSLDAPRSHSDLLLPRCDLSSLWPRAAAARHQLRRGQAVRELVPGDERVLVDGEPYAAAVLAVPPGIAARLLPPHPAMQAVRQALRAFRHLPIATLTVRLAAPFRLAFPMLMLTEDAARGHLGQWVFDRRALLGHDEGHGELAVVVSAASDFEGRDRAACAAGLLDQLREQLAGQGAGGMPPVQDWELLVDKRATFAAVPDLARPGNATAWPRLALCGDWTDTGYPGTLEGAVRSGLEAGRLLADAADARG</sequence>
<dbReference type="InterPro" id="IPR036188">
    <property type="entry name" value="FAD/NAD-bd_sf"/>
</dbReference>
<dbReference type="InterPro" id="IPR050464">
    <property type="entry name" value="Zeta_carotene_desat/Oxidored"/>
</dbReference>
<dbReference type="Proteomes" id="UP001501706">
    <property type="component" value="Unassembled WGS sequence"/>
</dbReference>
<dbReference type="PANTHER" id="PTHR42923">
    <property type="entry name" value="PROTOPORPHYRINOGEN OXIDASE"/>
    <property type="match status" value="1"/>
</dbReference>
<dbReference type="InterPro" id="IPR002937">
    <property type="entry name" value="Amino_oxidase"/>
</dbReference>
<name>A0ABN1CZX2_9BURK</name>
<proteinExistence type="predicted"/>
<accession>A0ABN1CZX2</accession>
<dbReference type="EMBL" id="BAAAEN010000033">
    <property type="protein sequence ID" value="GAA0529654.1"/>
    <property type="molecule type" value="Genomic_DNA"/>
</dbReference>
<feature type="domain" description="Amine oxidase" evidence="1">
    <location>
        <begin position="7"/>
        <end position="437"/>
    </location>
</feature>
<dbReference type="SUPFAM" id="SSF51905">
    <property type="entry name" value="FAD/NAD(P)-binding domain"/>
    <property type="match status" value="1"/>
</dbReference>
<comment type="caution">
    <text evidence="2">The sequence shown here is derived from an EMBL/GenBank/DDBJ whole genome shotgun (WGS) entry which is preliminary data.</text>
</comment>
<dbReference type="PANTHER" id="PTHR42923:SF47">
    <property type="entry name" value="BLR3003 PROTEIN"/>
    <property type="match status" value="1"/>
</dbReference>
<dbReference type="Gene3D" id="3.50.50.60">
    <property type="entry name" value="FAD/NAD(P)-binding domain"/>
    <property type="match status" value="2"/>
</dbReference>
<gene>
    <name evidence="2" type="primary">hpnE</name>
    <name evidence="2" type="ORF">GCM10009097_53920</name>
</gene>
<dbReference type="InterPro" id="IPR017830">
    <property type="entry name" value="SQase_HpnE"/>
</dbReference>
<reference evidence="2 3" key="1">
    <citation type="journal article" date="2019" name="Int. J. Syst. Evol. Microbiol.">
        <title>The Global Catalogue of Microorganisms (GCM) 10K type strain sequencing project: providing services to taxonomists for standard genome sequencing and annotation.</title>
        <authorList>
            <consortium name="The Broad Institute Genomics Platform"/>
            <consortium name="The Broad Institute Genome Sequencing Center for Infectious Disease"/>
            <person name="Wu L."/>
            <person name="Ma J."/>
        </authorList>
    </citation>
    <scope>NUCLEOTIDE SEQUENCE [LARGE SCALE GENOMIC DNA]</scope>
    <source>
        <strain evidence="2 3">JCM 14330</strain>
    </source>
</reference>
<dbReference type="Pfam" id="PF01593">
    <property type="entry name" value="Amino_oxidase"/>
    <property type="match status" value="1"/>
</dbReference>
<dbReference type="NCBIfam" id="TIGR03467">
    <property type="entry name" value="HpnE"/>
    <property type="match status" value="1"/>
</dbReference>
<evidence type="ECO:0000259" key="1">
    <source>
        <dbReference type="Pfam" id="PF01593"/>
    </source>
</evidence>
<keyword evidence="3" id="KW-1185">Reference proteome</keyword>
<protein>
    <submittedName>
        <fullName evidence="2">Hydroxysqualene dehydroxylase HpnE</fullName>
    </submittedName>
</protein>
<organism evidence="2 3">
    <name type="scientific">Pigmentiphaga daeguensis</name>
    <dbReference type="NCBI Taxonomy" id="414049"/>
    <lineage>
        <taxon>Bacteria</taxon>
        <taxon>Pseudomonadati</taxon>
        <taxon>Pseudomonadota</taxon>
        <taxon>Betaproteobacteria</taxon>
        <taxon>Burkholderiales</taxon>
        <taxon>Alcaligenaceae</taxon>
        <taxon>Pigmentiphaga</taxon>
    </lineage>
</organism>
<evidence type="ECO:0000313" key="2">
    <source>
        <dbReference type="EMBL" id="GAA0529654.1"/>
    </source>
</evidence>